<reference evidence="1" key="1">
    <citation type="submission" date="2019-06" db="EMBL/GenBank/DDBJ databases">
        <title>Genomics analysis of Aphanomyces spp. identifies a new class of oomycete effector associated with host adaptation.</title>
        <authorList>
            <person name="Gaulin E."/>
        </authorList>
    </citation>
    <scope>NUCLEOTIDE SEQUENCE</scope>
    <source>
        <strain evidence="1">CBS 578.67</strain>
    </source>
</reference>
<gene>
    <name evidence="1" type="ORF">As57867_012717</name>
</gene>
<dbReference type="AlphaFoldDB" id="A0A6A4YJW4"/>
<evidence type="ECO:0000313" key="1">
    <source>
        <dbReference type="EMBL" id="KAF0696470.1"/>
    </source>
</evidence>
<proteinExistence type="predicted"/>
<comment type="caution">
    <text evidence="1">The sequence shown here is derived from an EMBL/GenBank/DDBJ whole genome shotgun (WGS) entry which is preliminary data.</text>
</comment>
<organism evidence="1">
    <name type="scientific">Aphanomyces stellatus</name>
    <dbReference type="NCBI Taxonomy" id="120398"/>
    <lineage>
        <taxon>Eukaryota</taxon>
        <taxon>Sar</taxon>
        <taxon>Stramenopiles</taxon>
        <taxon>Oomycota</taxon>
        <taxon>Saprolegniomycetes</taxon>
        <taxon>Saprolegniales</taxon>
        <taxon>Verrucalvaceae</taxon>
        <taxon>Aphanomyces</taxon>
    </lineage>
</organism>
<dbReference type="PANTHER" id="PTHR35213">
    <property type="entry name" value="RING-TYPE DOMAIN-CONTAINING PROTEIN-RELATED"/>
    <property type="match status" value="1"/>
</dbReference>
<dbReference type="EMBL" id="VJMH01005392">
    <property type="protein sequence ID" value="KAF0696470.1"/>
    <property type="molecule type" value="Genomic_DNA"/>
</dbReference>
<protein>
    <submittedName>
        <fullName evidence="1">Uncharacterized protein</fullName>
    </submittedName>
</protein>
<sequence length="209" mass="23988">YSFFLSNEFKEGMLEGIADGTSVRLWLAKQLNCAPMRLSKKFNKASGLLGMNMFKFNRHRMAALSPEERDKRRQQLDDMRCIFEQSLAVLAVNPVVIKQELRKRSVSKARRRSVKVRHTIKEELVVAQLTQLNVGDEVKAQELDLALLMTPSSTCMCDCQMGFMSEEDIRVLEDAVGEMASPTPFDDGFWAIPQDFEAMHFNLWEEFIV</sequence>
<dbReference type="PANTHER" id="PTHR35213:SF3">
    <property type="entry name" value="MYB-LIKE DOMAIN-CONTAINING PROTEIN"/>
    <property type="match status" value="1"/>
</dbReference>
<name>A0A6A4YJW4_9STRA</name>
<accession>A0A6A4YJW4</accession>
<feature type="non-terminal residue" evidence="1">
    <location>
        <position position="1"/>
    </location>
</feature>
<dbReference type="OrthoDB" id="206902at2759"/>